<dbReference type="EMBL" id="OC003386">
    <property type="protein sequence ID" value="CAD7263227.1"/>
    <property type="molecule type" value="Genomic_DNA"/>
</dbReference>
<protein>
    <submittedName>
        <fullName evidence="1">Uncharacterized protein</fullName>
    </submittedName>
</protein>
<accession>A0A7R9G1B2</accession>
<gene>
    <name evidence="1" type="ORF">TSIB3V08_LOCUS7315</name>
</gene>
<proteinExistence type="predicted"/>
<dbReference type="AlphaFoldDB" id="A0A7R9G1B2"/>
<organism evidence="1">
    <name type="scientific">Timema shepardi</name>
    <name type="common">Walking stick</name>
    <dbReference type="NCBI Taxonomy" id="629360"/>
    <lineage>
        <taxon>Eukaryota</taxon>
        <taxon>Metazoa</taxon>
        <taxon>Ecdysozoa</taxon>
        <taxon>Arthropoda</taxon>
        <taxon>Hexapoda</taxon>
        <taxon>Insecta</taxon>
        <taxon>Pterygota</taxon>
        <taxon>Neoptera</taxon>
        <taxon>Polyneoptera</taxon>
        <taxon>Phasmatodea</taxon>
        <taxon>Timematodea</taxon>
        <taxon>Timematoidea</taxon>
        <taxon>Timematidae</taxon>
        <taxon>Timema</taxon>
    </lineage>
</organism>
<name>A0A7R9G1B2_TIMSH</name>
<reference evidence="1" key="1">
    <citation type="submission" date="2020-11" db="EMBL/GenBank/DDBJ databases">
        <authorList>
            <person name="Tran Van P."/>
        </authorList>
    </citation>
    <scope>NUCLEOTIDE SEQUENCE</scope>
</reference>
<evidence type="ECO:0000313" key="1">
    <source>
        <dbReference type="EMBL" id="CAD7263227.1"/>
    </source>
</evidence>
<sequence length="197" mass="22209">MEDSNLNLSVVSSLVYCESDTLDHVVTEADSHTDRLQVQQAFRPEEARLQQPTGQGYPPPRQFTYSKTSKAGSSPMLDKKLTIWELSFTMEGRAKISDEKQVSKRNKNVIESEIDRLLNSVRGKECVIECKKEYQVPQNQTPKPIQREQCTAGSLRIHGDQDIEKTALVSSATIQTHLHLVTLLPMQLSRARVKATT</sequence>